<dbReference type="STRING" id="857340.A0A086T851"/>
<accession>A0A086T851</accession>
<dbReference type="InterPro" id="IPR036291">
    <property type="entry name" value="NAD(P)-bd_dom_sf"/>
</dbReference>
<evidence type="ECO:0000259" key="3">
    <source>
        <dbReference type="Pfam" id="PF05368"/>
    </source>
</evidence>
<keyword evidence="5" id="KW-1185">Reference proteome</keyword>
<keyword evidence="2" id="KW-0560">Oxidoreductase</keyword>
<dbReference type="PANTHER" id="PTHR47706">
    <property type="entry name" value="NMRA-LIKE FAMILY PROTEIN"/>
    <property type="match status" value="1"/>
</dbReference>
<reference evidence="5" key="1">
    <citation type="journal article" date="2014" name="Genome Announc.">
        <title>Genome sequence and annotation of Acremonium chrysogenum, producer of the beta-lactam antibiotic cephalosporin C.</title>
        <authorList>
            <person name="Terfehr D."/>
            <person name="Dahlmann T.A."/>
            <person name="Specht T."/>
            <person name="Zadra I."/>
            <person name="Kuernsteiner H."/>
            <person name="Kueck U."/>
        </authorList>
    </citation>
    <scope>NUCLEOTIDE SEQUENCE [LARGE SCALE GENOMIC DNA]</scope>
    <source>
        <strain evidence="5">ATCC 11550 / CBS 779.69 / DSM 880 / IAM 14645 / JCM 23072 / IMI 49137</strain>
    </source>
</reference>
<comment type="caution">
    <text evidence="4">The sequence shown here is derived from an EMBL/GenBank/DDBJ whole genome shotgun (WGS) entry which is preliminary data.</text>
</comment>
<evidence type="ECO:0000256" key="1">
    <source>
        <dbReference type="ARBA" id="ARBA00022857"/>
    </source>
</evidence>
<evidence type="ECO:0000313" key="4">
    <source>
        <dbReference type="EMBL" id="KFH45533.1"/>
    </source>
</evidence>
<gene>
    <name evidence="4" type="ORF">ACRE_036330</name>
</gene>
<dbReference type="OrthoDB" id="5283654at2759"/>
<dbReference type="Pfam" id="PF05368">
    <property type="entry name" value="NmrA"/>
    <property type="match status" value="1"/>
</dbReference>
<name>A0A086T851_HAPC1</name>
<dbReference type="InterPro" id="IPR045312">
    <property type="entry name" value="PCBER-like"/>
</dbReference>
<evidence type="ECO:0000256" key="2">
    <source>
        <dbReference type="ARBA" id="ARBA00023002"/>
    </source>
</evidence>
<dbReference type="InterPro" id="IPR051609">
    <property type="entry name" value="NmrA/Isoflavone_reductase-like"/>
</dbReference>
<evidence type="ECO:0000313" key="5">
    <source>
        <dbReference type="Proteomes" id="UP000029964"/>
    </source>
</evidence>
<protein>
    <submittedName>
        <fullName evidence="4">Isoflavone reductase P3-like protein</fullName>
    </submittedName>
</protein>
<dbReference type="SUPFAM" id="SSF51735">
    <property type="entry name" value="NAD(P)-binding Rossmann-fold domains"/>
    <property type="match status" value="1"/>
</dbReference>
<organism evidence="4 5">
    <name type="scientific">Hapsidospora chrysogenum (strain ATCC 11550 / CBS 779.69 / DSM 880 / IAM 14645 / JCM 23072 / IMI 49137)</name>
    <name type="common">Acremonium chrysogenum</name>
    <dbReference type="NCBI Taxonomy" id="857340"/>
    <lineage>
        <taxon>Eukaryota</taxon>
        <taxon>Fungi</taxon>
        <taxon>Dikarya</taxon>
        <taxon>Ascomycota</taxon>
        <taxon>Pezizomycotina</taxon>
        <taxon>Sordariomycetes</taxon>
        <taxon>Hypocreomycetidae</taxon>
        <taxon>Hypocreales</taxon>
        <taxon>Bionectriaceae</taxon>
        <taxon>Hapsidospora</taxon>
    </lineage>
</organism>
<dbReference type="Gene3D" id="3.40.50.720">
    <property type="entry name" value="NAD(P)-binding Rossmann-like Domain"/>
    <property type="match status" value="1"/>
</dbReference>
<dbReference type="Gene3D" id="3.90.25.10">
    <property type="entry name" value="UDP-galactose 4-epimerase, domain 1"/>
    <property type="match status" value="1"/>
</dbReference>
<dbReference type="Proteomes" id="UP000029964">
    <property type="component" value="Unassembled WGS sequence"/>
</dbReference>
<dbReference type="AlphaFoldDB" id="A0A086T851"/>
<dbReference type="EMBL" id="JPKY01000030">
    <property type="protein sequence ID" value="KFH45533.1"/>
    <property type="molecule type" value="Genomic_DNA"/>
</dbReference>
<keyword evidence="1" id="KW-0521">NADP</keyword>
<dbReference type="CDD" id="cd05259">
    <property type="entry name" value="PCBER_SDR_a"/>
    <property type="match status" value="1"/>
</dbReference>
<proteinExistence type="predicted"/>
<feature type="domain" description="NmrA-like" evidence="3">
    <location>
        <begin position="2"/>
        <end position="281"/>
    </location>
</feature>
<dbReference type="GO" id="GO:0016491">
    <property type="term" value="F:oxidoreductase activity"/>
    <property type="evidence" value="ECO:0007669"/>
    <property type="project" value="UniProtKB-KW"/>
</dbReference>
<sequence>MTQSILLLGAGELGMAVLEALAKHPRRGADTKLAVLLRQSTIDSTALDKKRTTQHIRELGASFEAADIAGASIPELASIFQTYGTVISCTGMGLPPGTQTKITKAVLEAGVPRYIPWQFGMDYDIIGAGSSQDLFDEQLAVRALLRGQDRTRWTIVSTGVFMSFLLEPAFGVVDIGERTVRGLGSWETRITTTTPEDIGRVTAEVALEGQTGGSSSGTVLYTAGDTVSYAELADKVEAHFGGAPFKRELWDGQVLKRQMEEDPTTMVKYRDTFAQGRGVAWDKVETVNYQRGIPMMDVEAYLKTLKRE</sequence>
<dbReference type="HOGENOM" id="CLU_059949_0_0_1"/>
<dbReference type="InterPro" id="IPR008030">
    <property type="entry name" value="NmrA-like"/>
</dbReference>
<dbReference type="PANTHER" id="PTHR47706:SF6">
    <property type="entry name" value="NMRA-LIKE FAMILY PROTEIN (AFU_ORTHOLOGUE AFUA_6G00280)"/>
    <property type="match status" value="1"/>
</dbReference>